<protein>
    <submittedName>
        <fullName evidence="1">Uncharacterized protein</fullName>
    </submittedName>
</protein>
<proteinExistence type="predicted"/>
<gene>
    <name evidence="1" type="ORF">METZ01_LOCUS305593</name>
</gene>
<organism evidence="1">
    <name type="scientific">marine metagenome</name>
    <dbReference type="NCBI Taxonomy" id="408172"/>
    <lineage>
        <taxon>unclassified sequences</taxon>
        <taxon>metagenomes</taxon>
        <taxon>ecological metagenomes</taxon>
    </lineage>
</organism>
<dbReference type="Gene3D" id="3.40.190.10">
    <property type="entry name" value="Periplasmic binding protein-like II"/>
    <property type="match status" value="1"/>
</dbReference>
<evidence type="ECO:0000313" key="1">
    <source>
        <dbReference type="EMBL" id="SVC52739.1"/>
    </source>
</evidence>
<dbReference type="EMBL" id="UINC01096115">
    <property type="protein sequence ID" value="SVC52739.1"/>
    <property type="molecule type" value="Genomic_DNA"/>
</dbReference>
<name>A0A382MV31_9ZZZZ</name>
<dbReference type="SUPFAM" id="SSF53850">
    <property type="entry name" value="Periplasmic binding protein-like II"/>
    <property type="match status" value="1"/>
</dbReference>
<sequence>MRSRIALILLVGLYVCSFFFRGEDPKVDLGDKVVEGVFFQGGYGMQWVYDTAAEFELAHDDITAYVWGNPRAWDQTRPRFLSGNPPDVFWGIHNINFWVNLHDGLVADLDSLMESPAYGQEGLKFKDTFYDGTLEEGRFEGR</sequence>
<accession>A0A382MV31</accession>
<dbReference type="AlphaFoldDB" id="A0A382MV31"/>
<reference evidence="1" key="1">
    <citation type="submission" date="2018-05" db="EMBL/GenBank/DDBJ databases">
        <authorList>
            <person name="Lanie J.A."/>
            <person name="Ng W.-L."/>
            <person name="Kazmierczak K.M."/>
            <person name="Andrzejewski T.M."/>
            <person name="Davidsen T.M."/>
            <person name="Wayne K.J."/>
            <person name="Tettelin H."/>
            <person name="Glass J.I."/>
            <person name="Rusch D."/>
            <person name="Podicherti R."/>
            <person name="Tsui H.-C.T."/>
            <person name="Winkler M.E."/>
        </authorList>
    </citation>
    <scope>NUCLEOTIDE SEQUENCE</scope>
</reference>